<dbReference type="PANTHER" id="PTHR27003:SF359">
    <property type="entry name" value="SERINE_THREONINE-PROTEIN KINASE UNC-51-RELATED"/>
    <property type="match status" value="1"/>
</dbReference>
<comment type="similarity">
    <text evidence="3">In the C-terminal section; belongs to the protein kinase superfamily. Ser/Thr protein kinase family.</text>
</comment>
<evidence type="ECO:0000256" key="12">
    <source>
        <dbReference type="ARBA" id="ARBA00022840"/>
    </source>
</evidence>
<dbReference type="EMBL" id="NBSK02000005">
    <property type="protein sequence ID" value="KAJ0203537.1"/>
    <property type="molecule type" value="Genomic_DNA"/>
</dbReference>
<keyword evidence="14" id="KW-0472">Membrane</keyword>
<keyword evidence="8" id="KW-0812">Transmembrane</keyword>
<evidence type="ECO:0000256" key="7">
    <source>
        <dbReference type="ARBA" id="ARBA00022679"/>
    </source>
</evidence>
<evidence type="ECO:0000256" key="14">
    <source>
        <dbReference type="ARBA" id="ARBA00023136"/>
    </source>
</evidence>
<evidence type="ECO:0000256" key="2">
    <source>
        <dbReference type="ARBA" id="ARBA00008536"/>
    </source>
</evidence>
<keyword evidence="16" id="KW-0325">Glycoprotein</keyword>
<gene>
    <name evidence="21" type="ORF">LSAT_V11C500249660</name>
</gene>
<dbReference type="SMART" id="SM00220">
    <property type="entry name" value="S_TKc"/>
    <property type="match status" value="3"/>
</dbReference>
<comment type="catalytic activity">
    <reaction evidence="17">
        <text>L-threonyl-[protein] + ATP = O-phospho-L-threonyl-[protein] + ADP + H(+)</text>
        <dbReference type="Rhea" id="RHEA:46608"/>
        <dbReference type="Rhea" id="RHEA-COMP:11060"/>
        <dbReference type="Rhea" id="RHEA-COMP:11605"/>
        <dbReference type="ChEBI" id="CHEBI:15378"/>
        <dbReference type="ChEBI" id="CHEBI:30013"/>
        <dbReference type="ChEBI" id="CHEBI:30616"/>
        <dbReference type="ChEBI" id="CHEBI:61977"/>
        <dbReference type="ChEBI" id="CHEBI:456216"/>
        <dbReference type="EC" id="2.7.11.1"/>
    </reaction>
</comment>
<comment type="similarity">
    <text evidence="2">In the N-terminal section; belongs to the leguminous lectin family.</text>
</comment>
<dbReference type="GO" id="GO:0004672">
    <property type="term" value="F:protein kinase activity"/>
    <property type="evidence" value="ECO:0000318"/>
    <property type="project" value="GO_Central"/>
</dbReference>
<feature type="binding site" evidence="19">
    <location>
        <position position="61"/>
    </location>
    <ligand>
        <name>ATP</name>
        <dbReference type="ChEBI" id="CHEBI:30616"/>
    </ligand>
</feature>
<feature type="domain" description="Protein kinase" evidence="20">
    <location>
        <begin position="665"/>
        <end position="949"/>
    </location>
</feature>
<dbReference type="AlphaFoldDB" id="A0A9R1XCS5"/>
<dbReference type="FunFam" id="1.10.510.10:FF:001023">
    <property type="entry name" value="Os07g0541700 protein"/>
    <property type="match status" value="1"/>
</dbReference>
<feature type="binding site" evidence="19">
    <location>
        <position position="696"/>
    </location>
    <ligand>
        <name>ATP</name>
        <dbReference type="ChEBI" id="CHEBI:30616"/>
    </ligand>
</feature>
<dbReference type="FunFam" id="3.30.200.20:FF:000039">
    <property type="entry name" value="receptor-like protein kinase FERONIA"/>
    <property type="match status" value="1"/>
</dbReference>
<evidence type="ECO:0000256" key="10">
    <source>
        <dbReference type="ARBA" id="ARBA00022741"/>
    </source>
</evidence>
<evidence type="ECO:0000256" key="3">
    <source>
        <dbReference type="ARBA" id="ARBA00010217"/>
    </source>
</evidence>
<keyword evidence="5" id="KW-1003">Cell membrane</keyword>
<dbReference type="Pfam" id="PF00069">
    <property type="entry name" value="Pkinase"/>
    <property type="match status" value="1"/>
</dbReference>
<dbReference type="GO" id="GO:0004674">
    <property type="term" value="F:protein serine/threonine kinase activity"/>
    <property type="evidence" value="ECO:0007669"/>
    <property type="project" value="UniProtKB-KW"/>
</dbReference>
<dbReference type="InterPro" id="IPR045272">
    <property type="entry name" value="ANXUR1/2-like"/>
</dbReference>
<dbReference type="Gene3D" id="3.30.200.20">
    <property type="entry name" value="Phosphorylase Kinase, domain 1"/>
    <property type="match status" value="3"/>
</dbReference>
<keyword evidence="7" id="KW-0808">Transferase</keyword>
<keyword evidence="22" id="KW-1185">Reference proteome</keyword>
<dbReference type="Pfam" id="PF07714">
    <property type="entry name" value="PK_Tyr_Ser-Thr"/>
    <property type="match status" value="2"/>
</dbReference>
<dbReference type="InterPro" id="IPR017441">
    <property type="entry name" value="Protein_kinase_ATP_BS"/>
</dbReference>
<dbReference type="Proteomes" id="UP000235145">
    <property type="component" value="Unassembled WGS sequence"/>
</dbReference>
<protein>
    <recommendedName>
        <fullName evidence="4">non-specific serine/threonine protein kinase</fullName>
        <ecNumber evidence="4">2.7.11.1</ecNumber>
    </recommendedName>
</protein>
<evidence type="ECO:0000256" key="4">
    <source>
        <dbReference type="ARBA" id="ARBA00012513"/>
    </source>
</evidence>
<evidence type="ECO:0000256" key="5">
    <source>
        <dbReference type="ARBA" id="ARBA00022475"/>
    </source>
</evidence>
<organism evidence="21 22">
    <name type="scientific">Lactuca sativa</name>
    <name type="common">Garden lettuce</name>
    <dbReference type="NCBI Taxonomy" id="4236"/>
    <lineage>
        <taxon>Eukaryota</taxon>
        <taxon>Viridiplantae</taxon>
        <taxon>Streptophyta</taxon>
        <taxon>Embryophyta</taxon>
        <taxon>Tracheophyta</taxon>
        <taxon>Spermatophyta</taxon>
        <taxon>Magnoliopsida</taxon>
        <taxon>eudicotyledons</taxon>
        <taxon>Gunneridae</taxon>
        <taxon>Pentapetalae</taxon>
        <taxon>asterids</taxon>
        <taxon>campanulids</taxon>
        <taxon>Asterales</taxon>
        <taxon>Asteraceae</taxon>
        <taxon>Cichorioideae</taxon>
        <taxon>Cichorieae</taxon>
        <taxon>Lactucinae</taxon>
        <taxon>Lactuca</taxon>
    </lineage>
</organism>
<comment type="catalytic activity">
    <reaction evidence="18">
        <text>L-seryl-[protein] + ATP = O-phospho-L-seryl-[protein] + ADP + H(+)</text>
        <dbReference type="Rhea" id="RHEA:17989"/>
        <dbReference type="Rhea" id="RHEA-COMP:9863"/>
        <dbReference type="Rhea" id="RHEA-COMP:11604"/>
        <dbReference type="ChEBI" id="CHEBI:15378"/>
        <dbReference type="ChEBI" id="CHEBI:29999"/>
        <dbReference type="ChEBI" id="CHEBI:30616"/>
        <dbReference type="ChEBI" id="CHEBI:83421"/>
        <dbReference type="ChEBI" id="CHEBI:456216"/>
        <dbReference type="EC" id="2.7.11.1"/>
    </reaction>
</comment>
<evidence type="ECO:0000256" key="8">
    <source>
        <dbReference type="ARBA" id="ARBA00022692"/>
    </source>
</evidence>
<keyword evidence="13" id="KW-1133">Transmembrane helix</keyword>
<reference evidence="21 22" key="1">
    <citation type="journal article" date="2017" name="Nat. Commun.">
        <title>Genome assembly with in vitro proximity ligation data and whole-genome triplication in lettuce.</title>
        <authorList>
            <person name="Reyes-Chin-Wo S."/>
            <person name="Wang Z."/>
            <person name="Yang X."/>
            <person name="Kozik A."/>
            <person name="Arikit S."/>
            <person name="Song C."/>
            <person name="Xia L."/>
            <person name="Froenicke L."/>
            <person name="Lavelle D.O."/>
            <person name="Truco M.J."/>
            <person name="Xia R."/>
            <person name="Zhu S."/>
            <person name="Xu C."/>
            <person name="Xu H."/>
            <person name="Xu X."/>
            <person name="Cox K."/>
            <person name="Korf I."/>
            <person name="Meyers B.C."/>
            <person name="Michelmore R.W."/>
        </authorList>
    </citation>
    <scope>NUCLEOTIDE SEQUENCE [LARGE SCALE GENOMIC DNA]</scope>
    <source>
        <strain evidence="22">cv. Salinas</strain>
        <tissue evidence="21">Seedlings</tissue>
    </source>
</reference>
<dbReference type="InterPro" id="IPR011009">
    <property type="entry name" value="Kinase-like_dom_sf"/>
</dbReference>
<evidence type="ECO:0000256" key="17">
    <source>
        <dbReference type="ARBA" id="ARBA00047899"/>
    </source>
</evidence>
<dbReference type="EC" id="2.7.11.1" evidence="4"/>
<evidence type="ECO:0000256" key="19">
    <source>
        <dbReference type="PROSITE-ProRule" id="PRU10141"/>
    </source>
</evidence>
<sequence length="955" mass="109246">MLETMSSSEVTLESFLIPLKEINLATRDLISPETCIGNGGFGAVYKGKLSESWQNRTAAFKLLHPDRYKGKNDFHIEVEMISSFNHENIIPFIGYYHEDNMMIIASEYAINGSLDHHLQDRNKRRCLTWPQRLKICIGAAKGLEYLHSGLGEGRKIIHRNIKGATILLDGNFEAKVTVSKGPISQIRSIMTTLDVGSSCYMDPSYNESGILNEESDVYSLGVVLFEILSGMLAHDTRIIEDQKPQTLMNLVRIYYDDGLEKLIDPLIRNQIDDHSFRIFKEVACQCITFRSKDRPKMDNIIQRIEEALDVQIQGAPSTSATIQINQYHELERFLIPLKDINSATRDFSPETCIGVHGYGEVYKGQISEHKENRTVAFDRMYSSLGVHLFHTEVEMMSSFNHENIIAFVGYCDEDNEHIIVSEYVVNKSLEYYLKDPNEIRCITWAQRLKICLGVARGLKYLHSGLGEHNIVIHRDIKSANILLDENLDAKICGFVLSILVDRNKPQVYEPAAGTPFYLDPIYYESGIVKTELDIYSFGVVLFEMLTGILAYSNESSIGNEDQPETLINLVRRYYDEGMENLIDPNIKDQISIHSFQVFKAIAYRCISLDLKDRPTMNMIIKRIEEALDNQNPGPAYIVTTPRKECQNLENFLIPLKEIYLATQYFSVETQIGDGGFGVIYKGQLSEHRQKCIVAIKRLDQNGYQGRKEFLTELKLISSFHHKNIIRFIGYCDEDNEMVIVSEYASNGSLDNHLGDSNKRRCLTWAQRLKICLGAARGLNYLHSGLGEDNRVIHRDIKSANILLDENLEVKVCDFGLSKQGPRDQHPTHLYTKAAGTNFYLDPIYQESGILRKESDVYSFGVVLFEILSGMMAFNRKSLGNDKPQPLINLIRRYYNDRLEELIDPFIKDEIDRRCFQTFKELAYQCISYNSKERPTMETVIERIEDAIYFQGNSSN</sequence>
<evidence type="ECO:0000256" key="6">
    <source>
        <dbReference type="ARBA" id="ARBA00022527"/>
    </source>
</evidence>
<dbReference type="InterPro" id="IPR008271">
    <property type="entry name" value="Ser/Thr_kinase_AS"/>
</dbReference>
<evidence type="ECO:0000256" key="15">
    <source>
        <dbReference type="ARBA" id="ARBA00023170"/>
    </source>
</evidence>
<name>A0A9R1XCS5_LACSA</name>
<comment type="subcellular location">
    <subcellularLocation>
        <location evidence="1">Cell membrane</location>
        <topology evidence="1">Single-pass type I membrane protein</topology>
    </subcellularLocation>
</comment>
<dbReference type="FunFam" id="1.10.510.10:FF:000240">
    <property type="entry name" value="Lectin-domain containing receptor kinase A4.3"/>
    <property type="match status" value="1"/>
</dbReference>
<keyword evidence="15" id="KW-0675">Receptor</keyword>
<dbReference type="GO" id="GO:0005886">
    <property type="term" value="C:plasma membrane"/>
    <property type="evidence" value="ECO:0000318"/>
    <property type="project" value="GO_Central"/>
</dbReference>
<evidence type="ECO:0000256" key="11">
    <source>
        <dbReference type="ARBA" id="ARBA00022777"/>
    </source>
</evidence>
<evidence type="ECO:0000259" key="20">
    <source>
        <dbReference type="PROSITE" id="PS50011"/>
    </source>
</evidence>
<evidence type="ECO:0000313" key="21">
    <source>
        <dbReference type="EMBL" id="KAJ0203537.1"/>
    </source>
</evidence>
<evidence type="ECO:0000256" key="16">
    <source>
        <dbReference type="ARBA" id="ARBA00023180"/>
    </source>
</evidence>
<evidence type="ECO:0000256" key="9">
    <source>
        <dbReference type="ARBA" id="ARBA00022729"/>
    </source>
</evidence>
<dbReference type="GO" id="GO:0004714">
    <property type="term" value="F:transmembrane receptor protein tyrosine kinase activity"/>
    <property type="evidence" value="ECO:0007669"/>
    <property type="project" value="InterPro"/>
</dbReference>
<evidence type="ECO:0000256" key="1">
    <source>
        <dbReference type="ARBA" id="ARBA00004251"/>
    </source>
</evidence>
<feature type="domain" description="Protein kinase" evidence="20">
    <location>
        <begin position="30"/>
        <end position="308"/>
    </location>
</feature>
<dbReference type="SUPFAM" id="SSF56112">
    <property type="entry name" value="Protein kinase-like (PK-like)"/>
    <property type="match status" value="3"/>
</dbReference>
<keyword evidence="9" id="KW-0732">Signal</keyword>
<evidence type="ECO:0000256" key="18">
    <source>
        <dbReference type="ARBA" id="ARBA00048679"/>
    </source>
</evidence>
<dbReference type="PROSITE" id="PS00107">
    <property type="entry name" value="PROTEIN_KINASE_ATP"/>
    <property type="match status" value="2"/>
</dbReference>
<dbReference type="PANTHER" id="PTHR27003">
    <property type="entry name" value="OS07G0166700 PROTEIN"/>
    <property type="match status" value="1"/>
</dbReference>
<keyword evidence="11" id="KW-0418">Kinase</keyword>
<accession>A0A9R1XCS5</accession>
<dbReference type="PROSITE" id="PS50011">
    <property type="entry name" value="PROTEIN_KINASE_DOM"/>
    <property type="match status" value="3"/>
</dbReference>
<keyword evidence="6" id="KW-0723">Serine/threonine-protein kinase</keyword>
<comment type="caution">
    <text evidence="21">The sequence shown here is derived from an EMBL/GenBank/DDBJ whole genome shotgun (WGS) entry which is preliminary data.</text>
</comment>
<keyword evidence="12 19" id="KW-0067">ATP-binding</keyword>
<dbReference type="InterPro" id="IPR001245">
    <property type="entry name" value="Ser-Thr/Tyr_kinase_cat_dom"/>
</dbReference>
<dbReference type="InterPro" id="IPR000719">
    <property type="entry name" value="Prot_kinase_dom"/>
</dbReference>
<dbReference type="Gene3D" id="1.10.510.10">
    <property type="entry name" value="Transferase(Phosphotransferase) domain 1"/>
    <property type="match status" value="3"/>
</dbReference>
<dbReference type="PROSITE" id="PS00108">
    <property type="entry name" value="PROTEIN_KINASE_ST"/>
    <property type="match status" value="2"/>
</dbReference>
<dbReference type="GO" id="GO:0005524">
    <property type="term" value="F:ATP binding"/>
    <property type="evidence" value="ECO:0007669"/>
    <property type="project" value="UniProtKB-UniRule"/>
</dbReference>
<keyword evidence="10 19" id="KW-0547">Nucleotide-binding</keyword>
<feature type="domain" description="Protein kinase" evidence="20">
    <location>
        <begin position="347"/>
        <end position="627"/>
    </location>
</feature>
<evidence type="ECO:0000313" key="22">
    <source>
        <dbReference type="Proteomes" id="UP000235145"/>
    </source>
</evidence>
<proteinExistence type="inferred from homology"/>
<dbReference type="GO" id="GO:0002229">
    <property type="term" value="P:defense response to oomycetes"/>
    <property type="evidence" value="ECO:0007669"/>
    <property type="project" value="UniProtKB-ARBA"/>
</dbReference>
<evidence type="ECO:0000256" key="13">
    <source>
        <dbReference type="ARBA" id="ARBA00022989"/>
    </source>
</evidence>